<sequence>MAVETSHNFHQAMALPLQMEPVAFDGLFGWFSPGISRRGVILCGTHGFEQLSAHRSWRTLGERIAATGCATLRFDYPGEGDSGDLGSGRVESWLRAIRRAIRYLREEAGSEEIVLVGLRLGGTLAALAAEGEAVDRVALLAPFASGRAYLRELKLQSRTIGVLPDGAPLTQEEGVLNVGGFRICPDLATDLSALDLKAPARPPAPSVLLLGAEASGLAKRYAALGSDVTALPFPGLAQLLANPLFAVAPEDSFARVVDFVAQGALPSPAPLRAPSPSARIEGPAWSEEPQRLGADLFGILCRPYRAVQRHPTVLFVNAGTNPHSGWGRQTTANARRLASEGIASLRLDLRGIGDSPDRPSGASPLYSLDPLDDVRAALDHLDAIGLGPVVIVGACSGAHLGFQAVCREPRLAGALLINPYCFDWNPDDDVETVIRNVFRSNATYLNMLRQGTSWRRLLRGEIRGWAIGVALARTARARLGARLARLVRPAPAGGTVAQRIAMIRQRGARIRLVYSAGDRGLQSLHEHLGRTPERIAQRLGEPVVVIDGVDHDLSTAAAQEELYRTMRIFLLEGAESS</sequence>
<keyword evidence="7" id="KW-1185">Reference proteome</keyword>
<dbReference type="RefSeq" id="WP_183502564.1">
    <property type="nucleotide sequence ID" value="NZ_BSPG01000003.1"/>
</dbReference>
<evidence type="ECO:0000259" key="3">
    <source>
        <dbReference type="Pfam" id="PF12146"/>
    </source>
</evidence>
<dbReference type="GO" id="GO:0016787">
    <property type="term" value="F:hydrolase activity"/>
    <property type="evidence" value="ECO:0007669"/>
    <property type="project" value="UniProtKB-KW"/>
</dbReference>
<comment type="similarity">
    <text evidence="1">Belongs to the AB hydrolase superfamily. FUS2 hydrolase family.</text>
</comment>
<name>A0A7W6AF16_9HYPH</name>
<feature type="domain" description="Serine aminopeptidase S33" evidence="3">
    <location>
        <begin position="313"/>
        <end position="426"/>
    </location>
</feature>
<accession>A0A7W6AF16</accession>
<dbReference type="AlphaFoldDB" id="A0A7W6AF16"/>
<evidence type="ECO:0000313" key="5">
    <source>
        <dbReference type="EMBL" id="MBB3901528.1"/>
    </source>
</evidence>
<dbReference type="InterPro" id="IPR029058">
    <property type="entry name" value="AB_hydrolase_fold"/>
</dbReference>
<dbReference type="InterPro" id="IPR022742">
    <property type="entry name" value="Hydrolase_4"/>
</dbReference>
<dbReference type="SUPFAM" id="SSF53474">
    <property type="entry name" value="alpha/beta-Hydrolases"/>
    <property type="match status" value="2"/>
</dbReference>
<dbReference type="InterPro" id="IPR050261">
    <property type="entry name" value="FrsA_esterase"/>
</dbReference>
<dbReference type="PANTHER" id="PTHR22946">
    <property type="entry name" value="DIENELACTONE HYDROLASE DOMAIN-CONTAINING PROTEIN-RELATED"/>
    <property type="match status" value="1"/>
</dbReference>
<dbReference type="EMBL" id="BSPG01000003">
    <property type="protein sequence ID" value="GLS43098.1"/>
    <property type="molecule type" value="Genomic_DNA"/>
</dbReference>
<evidence type="ECO:0000256" key="1">
    <source>
        <dbReference type="ARBA" id="ARBA00038115"/>
    </source>
</evidence>
<comment type="caution">
    <text evidence="5">The sequence shown here is derived from an EMBL/GenBank/DDBJ whole genome shotgun (WGS) entry which is preliminary data.</text>
</comment>
<reference evidence="4" key="1">
    <citation type="journal article" date="2014" name="Int. J. Syst. Evol. Microbiol.">
        <title>Complete genome of a new Firmicutes species belonging to the dominant human colonic microbiota ('Ruminococcus bicirculans') reveals two chromosomes and a selective capacity to utilize plant glucans.</title>
        <authorList>
            <consortium name="NISC Comparative Sequencing Program"/>
            <person name="Wegmann U."/>
            <person name="Louis P."/>
            <person name="Goesmann A."/>
            <person name="Henrissat B."/>
            <person name="Duncan S.H."/>
            <person name="Flint H.J."/>
        </authorList>
    </citation>
    <scope>NUCLEOTIDE SEQUENCE</scope>
    <source>
        <strain evidence="4">NBRC 107710</strain>
    </source>
</reference>
<dbReference type="Proteomes" id="UP000517759">
    <property type="component" value="Unassembled WGS sequence"/>
</dbReference>
<organism evidence="5 6">
    <name type="scientific">Methylobacterium brachythecii</name>
    <dbReference type="NCBI Taxonomy" id="1176177"/>
    <lineage>
        <taxon>Bacteria</taxon>
        <taxon>Pseudomonadati</taxon>
        <taxon>Pseudomonadota</taxon>
        <taxon>Alphaproteobacteria</taxon>
        <taxon>Hyphomicrobiales</taxon>
        <taxon>Methylobacteriaceae</taxon>
        <taxon>Methylobacterium</taxon>
    </lineage>
</organism>
<protein>
    <submittedName>
        <fullName evidence="5">Alpha-beta hydrolase superfamily lysophospholipase</fullName>
    </submittedName>
</protein>
<dbReference type="InterPro" id="IPR000073">
    <property type="entry name" value="AB_hydrolase_1"/>
</dbReference>
<reference evidence="4" key="4">
    <citation type="submission" date="2023-01" db="EMBL/GenBank/DDBJ databases">
        <title>Draft genome sequence of Methylobacterium brachythecii strain NBRC 107710.</title>
        <authorList>
            <person name="Sun Q."/>
            <person name="Mori K."/>
        </authorList>
    </citation>
    <scope>NUCLEOTIDE SEQUENCE</scope>
    <source>
        <strain evidence="4">NBRC 107710</strain>
    </source>
</reference>
<reference evidence="7" key="2">
    <citation type="journal article" date="2019" name="Int. J. Syst. Evol. Microbiol.">
        <title>The Global Catalogue of Microorganisms (GCM) 10K type strain sequencing project: providing services to taxonomists for standard genome sequencing and annotation.</title>
        <authorList>
            <consortium name="The Broad Institute Genomics Platform"/>
            <consortium name="The Broad Institute Genome Sequencing Center for Infectious Disease"/>
            <person name="Wu L."/>
            <person name="Ma J."/>
        </authorList>
    </citation>
    <scope>NUCLEOTIDE SEQUENCE [LARGE SCALE GENOMIC DNA]</scope>
    <source>
        <strain evidence="7">NBRC 107710</strain>
    </source>
</reference>
<keyword evidence="5" id="KW-0378">Hydrolase</keyword>
<dbReference type="EMBL" id="JACIDN010000002">
    <property type="protein sequence ID" value="MBB3901528.1"/>
    <property type="molecule type" value="Genomic_DNA"/>
</dbReference>
<gene>
    <name evidence="4" type="ORF">GCM10007884_10830</name>
    <name evidence="5" type="ORF">GGR33_001014</name>
</gene>
<evidence type="ECO:0000313" key="7">
    <source>
        <dbReference type="Proteomes" id="UP001156881"/>
    </source>
</evidence>
<dbReference type="Gene3D" id="3.40.50.1820">
    <property type="entry name" value="alpha/beta hydrolase"/>
    <property type="match status" value="2"/>
</dbReference>
<feature type="domain" description="AB hydrolase-1" evidence="2">
    <location>
        <begin position="46"/>
        <end position="142"/>
    </location>
</feature>
<evidence type="ECO:0000313" key="4">
    <source>
        <dbReference type="EMBL" id="GLS43098.1"/>
    </source>
</evidence>
<dbReference type="Pfam" id="PF00561">
    <property type="entry name" value="Abhydrolase_1"/>
    <property type="match status" value="1"/>
</dbReference>
<evidence type="ECO:0000259" key="2">
    <source>
        <dbReference type="Pfam" id="PF00561"/>
    </source>
</evidence>
<dbReference type="Proteomes" id="UP001156881">
    <property type="component" value="Unassembled WGS sequence"/>
</dbReference>
<dbReference type="Pfam" id="PF12146">
    <property type="entry name" value="Hydrolase_4"/>
    <property type="match status" value="1"/>
</dbReference>
<reference evidence="5 6" key="3">
    <citation type="submission" date="2020-08" db="EMBL/GenBank/DDBJ databases">
        <title>Genomic Encyclopedia of Type Strains, Phase IV (KMG-IV): sequencing the most valuable type-strain genomes for metagenomic binning, comparative biology and taxonomic classification.</title>
        <authorList>
            <person name="Goeker M."/>
        </authorList>
    </citation>
    <scope>NUCLEOTIDE SEQUENCE [LARGE SCALE GENOMIC DNA]</scope>
    <source>
        <strain evidence="5 6">DSM 24105</strain>
    </source>
</reference>
<proteinExistence type="inferred from homology"/>
<evidence type="ECO:0000313" key="6">
    <source>
        <dbReference type="Proteomes" id="UP000517759"/>
    </source>
</evidence>